<accession>A0AAD9L581</accession>
<name>A0AAD9L581_RIDPI</name>
<comment type="caution">
    <text evidence="1">The sequence shown here is derived from an EMBL/GenBank/DDBJ whole genome shotgun (WGS) entry which is preliminary data.</text>
</comment>
<gene>
    <name evidence="1" type="ORF">NP493_323g04005</name>
</gene>
<dbReference type="InterPro" id="IPR036409">
    <property type="entry name" value="Aldolase_II/adducin_N_sf"/>
</dbReference>
<dbReference type="Proteomes" id="UP001209878">
    <property type="component" value="Unassembled WGS sequence"/>
</dbReference>
<organism evidence="1 2">
    <name type="scientific">Ridgeia piscesae</name>
    <name type="common">Tubeworm</name>
    <dbReference type="NCBI Taxonomy" id="27915"/>
    <lineage>
        <taxon>Eukaryota</taxon>
        <taxon>Metazoa</taxon>
        <taxon>Spiralia</taxon>
        <taxon>Lophotrochozoa</taxon>
        <taxon>Annelida</taxon>
        <taxon>Polychaeta</taxon>
        <taxon>Sedentaria</taxon>
        <taxon>Canalipalpata</taxon>
        <taxon>Sabellida</taxon>
        <taxon>Siboglinidae</taxon>
        <taxon>Ridgeia</taxon>
    </lineage>
</organism>
<protein>
    <submittedName>
        <fullName evidence="1">Uncharacterized protein</fullName>
    </submittedName>
</protein>
<proteinExistence type="predicted"/>
<dbReference type="AlphaFoldDB" id="A0AAD9L581"/>
<keyword evidence="2" id="KW-1185">Reference proteome</keyword>
<sequence length="242" mass="25994">MESKSAAGTTEGNIEKDSLTAGESRVKFSAVWRGTIEDFLLDRPTAKTTFEATAQKLSEALSIIEQTGAAPVMPDGKVGGNGAALLQVDSQSYFIVSKSGKQAGHCMKAYTDMCIVHNFSKKDWSVDYWSCDATVLPTSDTTLHYAALTAGEANGWSELPRAALHGHALATEAMALEAGLPCSNEETLFSTPPDMAALLGLLAVFPYPKNKSFIRRGHGFFILGSDVAETVQTFESKIKPYM</sequence>
<reference evidence="1" key="1">
    <citation type="journal article" date="2023" name="Mol. Biol. Evol.">
        <title>Third-Generation Sequencing Reveals the Adaptive Role of the Epigenome in Three Deep-Sea Polychaetes.</title>
        <authorList>
            <person name="Perez M."/>
            <person name="Aroh O."/>
            <person name="Sun Y."/>
            <person name="Lan Y."/>
            <person name="Juniper S.K."/>
            <person name="Young C.R."/>
            <person name="Angers B."/>
            <person name="Qian P.Y."/>
        </authorList>
    </citation>
    <scope>NUCLEOTIDE SEQUENCE</scope>
    <source>
        <strain evidence="1">R07B-5</strain>
    </source>
</reference>
<evidence type="ECO:0000313" key="2">
    <source>
        <dbReference type="Proteomes" id="UP001209878"/>
    </source>
</evidence>
<dbReference type="EMBL" id="JAODUO010000323">
    <property type="protein sequence ID" value="KAK2183110.1"/>
    <property type="molecule type" value="Genomic_DNA"/>
</dbReference>
<dbReference type="Gene3D" id="3.40.225.10">
    <property type="entry name" value="Class II aldolase/adducin N-terminal domain"/>
    <property type="match status" value="1"/>
</dbReference>
<dbReference type="SUPFAM" id="SSF53639">
    <property type="entry name" value="AraD/HMP-PK domain-like"/>
    <property type="match status" value="1"/>
</dbReference>
<evidence type="ECO:0000313" key="1">
    <source>
        <dbReference type="EMBL" id="KAK2183110.1"/>
    </source>
</evidence>